<evidence type="ECO:0000313" key="1">
    <source>
        <dbReference type="EMBL" id="BCR87729.1"/>
    </source>
</evidence>
<dbReference type="EMBL" id="AP024419">
    <property type="protein sequence ID" value="BCR87729.1"/>
    <property type="molecule type" value="Genomic_DNA"/>
</dbReference>
<evidence type="ECO:0000313" key="2">
    <source>
        <dbReference type="Proteomes" id="UP000637239"/>
    </source>
</evidence>
<reference evidence="1" key="1">
    <citation type="submission" date="2021-01" db="EMBL/GenBank/DDBJ databases">
        <authorList>
            <consortium name="Aspergillus chevalieri M1 genome sequencing consortium"/>
            <person name="Kazuki M."/>
            <person name="Futagami T."/>
        </authorList>
    </citation>
    <scope>NUCLEOTIDE SEQUENCE</scope>
    <source>
        <strain evidence="1">M1</strain>
    </source>
</reference>
<reference evidence="1" key="2">
    <citation type="submission" date="2021-02" db="EMBL/GenBank/DDBJ databases">
        <title>Aspergillus chevalieri M1 genome sequence.</title>
        <authorList>
            <person name="Kadooka C."/>
            <person name="Mori K."/>
            <person name="Futagami T."/>
        </authorList>
    </citation>
    <scope>NUCLEOTIDE SEQUENCE</scope>
    <source>
        <strain evidence="1">M1</strain>
    </source>
</reference>
<dbReference type="RefSeq" id="XP_043136251.1">
    <property type="nucleotide sequence ID" value="XM_043278476.1"/>
</dbReference>
<keyword evidence="2" id="KW-1185">Reference proteome</keyword>
<gene>
    <name evidence="1" type="ORF">ACHE_40293A</name>
</gene>
<organism evidence="1 2">
    <name type="scientific">Aspergillus chevalieri</name>
    <name type="common">Eurotium chevalieri</name>
    <dbReference type="NCBI Taxonomy" id="182096"/>
    <lineage>
        <taxon>Eukaryota</taxon>
        <taxon>Fungi</taxon>
        <taxon>Dikarya</taxon>
        <taxon>Ascomycota</taxon>
        <taxon>Pezizomycotina</taxon>
        <taxon>Eurotiomycetes</taxon>
        <taxon>Eurotiomycetidae</taxon>
        <taxon>Eurotiales</taxon>
        <taxon>Aspergillaceae</taxon>
        <taxon>Aspergillus</taxon>
        <taxon>Aspergillus subgen. Aspergillus</taxon>
    </lineage>
</organism>
<proteinExistence type="predicted"/>
<protein>
    <submittedName>
        <fullName evidence="1">Uncharacterized protein</fullName>
    </submittedName>
</protein>
<dbReference type="AlphaFoldDB" id="A0A7R7VPL5"/>
<accession>A0A7R7VPL5</accession>
<dbReference type="Proteomes" id="UP000637239">
    <property type="component" value="Chromosome 4"/>
</dbReference>
<dbReference type="GeneID" id="66982088"/>
<dbReference type="KEGG" id="ache:ACHE_40293A"/>
<sequence length="60" mass="7106">MPNQKNPSDLRRKINIFSDFDGTIFMQDTGHVLVSNLSRRSTRMMERPTHGFYLGSYRRE</sequence>
<name>A0A7R7VPL5_ASPCH</name>